<dbReference type="GO" id="GO:0043626">
    <property type="term" value="C:PCNA complex"/>
    <property type="evidence" value="ECO:0007669"/>
    <property type="project" value="UniProtKB-ARBA"/>
</dbReference>
<dbReference type="AlphaFoldDB" id="A0AAV5RLF2"/>
<name>A0AAV5RLF2_STABA</name>
<dbReference type="Proteomes" id="UP001362899">
    <property type="component" value="Unassembled WGS sequence"/>
</dbReference>
<keyword evidence="12" id="KW-1185">Reference proteome</keyword>
<dbReference type="GO" id="GO:0070987">
    <property type="term" value="P:error-free translesion synthesis"/>
    <property type="evidence" value="ECO:0007669"/>
    <property type="project" value="UniProtKB-ARBA"/>
</dbReference>
<dbReference type="Pfam" id="PF00705">
    <property type="entry name" value="PCNA_N"/>
    <property type="match status" value="1"/>
</dbReference>
<gene>
    <name evidence="11" type="ORF">DASB73_029290</name>
</gene>
<dbReference type="Gene3D" id="3.10.150.10">
    <property type="entry name" value="DNA Polymerase III, subunit A, domain 2"/>
    <property type="match status" value="2"/>
</dbReference>
<dbReference type="Pfam" id="PF02747">
    <property type="entry name" value="PCNA_C"/>
    <property type="match status" value="1"/>
</dbReference>
<sequence length="260" mass="28615">MFEAKANEAAGFKQIIEAIRDMITDCNFDCSNSGIALQALDKSHIVLISLLLGPEGFNDYRCDHAVTLGVNMASLATILRCGSNQDQMTLRCDDQPDSLGLTFEDVKHDRISEFSIKLMEIDQEYLSIPETEYTASITMPSADLQKYLRDLRQLSESVSITANKDEVIFAAAGDVGDGAVHVRQYTDSENPDKSVSINISEPVSLNFNLHYFNNITKAATLSDTVTLQLADGTPASIEYKLPSGHIRYYFAPKIGGDDDV</sequence>
<dbReference type="PRINTS" id="PR00339">
    <property type="entry name" value="PCNACYCLIN"/>
</dbReference>
<accession>A0AAV5RLF2</accession>
<evidence type="ECO:0000259" key="9">
    <source>
        <dbReference type="Pfam" id="PF00705"/>
    </source>
</evidence>
<dbReference type="InterPro" id="IPR022648">
    <property type="entry name" value="Pr_cel_nuc_antig_N"/>
</dbReference>
<evidence type="ECO:0000256" key="3">
    <source>
        <dbReference type="ARBA" id="ARBA00022705"/>
    </source>
</evidence>
<feature type="domain" description="Proliferating cell nuclear antigen PCNA C-terminal" evidence="10">
    <location>
        <begin position="128"/>
        <end position="253"/>
    </location>
</feature>
<evidence type="ECO:0000256" key="8">
    <source>
        <dbReference type="RuleBase" id="RU003671"/>
    </source>
</evidence>
<dbReference type="PROSITE" id="PS01251">
    <property type="entry name" value="PCNA_1"/>
    <property type="match status" value="1"/>
</dbReference>
<reference evidence="11 12" key="1">
    <citation type="journal article" date="2023" name="Elife">
        <title>Identification of key yeast species and microbe-microbe interactions impacting larval growth of Drosophila in the wild.</title>
        <authorList>
            <person name="Mure A."/>
            <person name="Sugiura Y."/>
            <person name="Maeda R."/>
            <person name="Honda K."/>
            <person name="Sakurai N."/>
            <person name="Takahashi Y."/>
            <person name="Watada M."/>
            <person name="Katoh T."/>
            <person name="Gotoh A."/>
            <person name="Gotoh Y."/>
            <person name="Taniguchi I."/>
            <person name="Nakamura K."/>
            <person name="Hayashi T."/>
            <person name="Katayama T."/>
            <person name="Uemura T."/>
            <person name="Hattori Y."/>
        </authorList>
    </citation>
    <scope>NUCLEOTIDE SEQUENCE [LARGE SCALE GENOMIC DNA]</scope>
    <source>
        <strain evidence="11 12">SB-73</strain>
    </source>
</reference>
<dbReference type="GO" id="GO:0006275">
    <property type="term" value="P:regulation of DNA replication"/>
    <property type="evidence" value="ECO:0007669"/>
    <property type="project" value="InterPro"/>
</dbReference>
<evidence type="ECO:0000256" key="5">
    <source>
        <dbReference type="ARBA" id="ARBA00023242"/>
    </source>
</evidence>
<keyword evidence="3 8" id="KW-0235">DNA replication</keyword>
<comment type="similarity">
    <text evidence="2 8">Belongs to the PCNA family.</text>
</comment>
<protein>
    <recommendedName>
        <fullName evidence="7">DNA sliding clamp PCNA</fullName>
    </recommendedName>
</protein>
<dbReference type="FunFam" id="3.10.150.10:FF:000006">
    <property type="entry name" value="Proliferating cell nuclear antigen"/>
    <property type="match status" value="1"/>
</dbReference>
<dbReference type="NCBIfam" id="TIGR00590">
    <property type="entry name" value="pcna"/>
    <property type="match status" value="1"/>
</dbReference>
<comment type="function">
    <text evidence="7">This protein is an auxiliary protein of DNA polymerase delta and is involved in the control of eukaryotic DNA replication by increasing the polymerase's processivity during elongation of the leading strand.</text>
</comment>
<dbReference type="GO" id="GO:0006272">
    <property type="term" value="P:leading strand elongation"/>
    <property type="evidence" value="ECO:0007669"/>
    <property type="project" value="TreeGrafter"/>
</dbReference>
<comment type="caution">
    <text evidence="11">The sequence shown here is derived from an EMBL/GenBank/DDBJ whole genome shotgun (WGS) entry which is preliminary data.</text>
</comment>
<dbReference type="GO" id="GO:0006298">
    <property type="term" value="P:mismatch repair"/>
    <property type="evidence" value="ECO:0007669"/>
    <property type="project" value="TreeGrafter"/>
</dbReference>
<evidence type="ECO:0000256" key="7">
    <source>
        <dbReference type="RuleBase" id="RU000641"/>
    </source>
</evidence>
<evidence type="ECO:0000256" key="2">
    <source>
        <dbReference type="ARBA" id="ARBA00010462"/>
    </source>
</evidence>
<keyword evidence="4 8" id="KW-0238">DNA-binding</keyword>
<evidence type="ECO:0000313" key="11">
    <source>
        <dbReference type="EMBL" id="GMM51966.1"/>
    </source>
</evidence>
<evidence type="ECO:0000256" key="1">
    <source>
        <dbReference type="ARBA" id="ARBA00004123"/>
    </source>
</evidence>
<dbReference type="CDD" id="cd00577">
    <property type="entry name" value="PCNA"/>
    <property type="match status" value="1"/>
</dbReference>
<dbReference type="PANTHER" id="PTHR11352">
    <property type="entry name" value="PROLIFERATING CELL NUCLEAR ANTIGEN"/>
    <property type="match status" value="1"/>
</dbReference>
<dbReference type="InterPro" id="IPR022659">
    <property type="entry name" value="Pr_cel_nuc_antig_CS"/>
</dbReference>
<evidence type="ECO:0000256" key="6">
    <source>
        <dbReference type="ARBA" id="ARBA00054163"/>
    </source>
</evidence>
<comment type="function">
    <text evidence="6">This protein is an auxiliary protein of DNA polymerase delta and is involved in the control of eukaryotic DNA replication by increasing the polymerase's processibility during elongation of the leading strand. Involved in DNA repair.</text>
</comment>
<feature type="domain" description="Proliferating cell nuclear antigen PCNA N-terminal" evidence="9">
    <location>
        <begin position="1"/>
        <end position="123"/>
    </location>
</feature>
<dbReference type="GO" id="GO:0030337">
    <property type="term" value="F:DNA polymerase processivity factor activity"/>
    <property type="evidence" value="ECO:0007669"/>
    <property type="project" value="InterPro"/>
</dbReference>
<organism evidence="11 12">
    <name type="scientific">Starmerella bacillaris</name>
    <name type="common">Yeast</name>
    <name type="synonym">Candida zemplinina</name>
    <dbReference type="NCBI Taxonomy" id="1247836"/>
    <lineage>
        <taxon>Eukaryota</taxon>
        <taxon>Fungi</taxon>
        <taxon>Dikarya</taxon>
        <taxon>Ascomycota</taxon>
        <taxon>Saccharomycotina</taxon>
        <taxon>Dipodascomycetes</taxon>
        <taxon>Dipodascales</taxon>
        <taxon>Trichomonascaceae</taxon>
        <taxon>Starmerella</taxon>
    </lineage>
</organism>
<evidence type="ECO:0000259" key="10">
    <source>
        <dbReference type="Pfam" id="PF02747"/>
    </source>
</evidence>
<dbReference type="EMBL" id="BTGC01000008">
    <property type="protein sequence ID" value="GMM51966.1"/>
    <property type="molecule type" value="Genomic_DNA"/>
</dbReference>
<comment type="subcellular location">
    <subcellularLocation>
        <location evidence="1 7">Nucleus</location>
    </subcellularLocation>
</comment>
<dbReference type="HAMAP" id="MF_00317">
    <property type="entry name" value="DNApol_clamp_arch"/>
    <property type="match status" value="1"/>
</dbReference>
<dbReference type="SUPFAM" id="SSF55979">
    <property type="entry name" value="DNA clamp"/>
    <property type="match status" value="2"/>
</dbReference>
<dbReference type="InterPro" id="IPR000730">
    <property type="entry name" value="Pr_cel_nuc_antig"/>
</dbReference>
<evidence type="ECO:0000256" key="4">
    <source>
        <dbReference type="ARBA" id="ARBA00023125"/>
    </source>
</evidence>
<dbReference type="PANTHER" id="PTHR11352:SF0">
    <property type="entry name" value="PROLIFERATING CELL NUCLEAR ANTIGEN"/>
    <property type="match status" value="1"/>
</dbReference>
<proteinExistence type="inferred from homology"/>
<keyword evidence="5 7" id="KW-0539">Nucleus</keyword>
<dbReference type="FunFam" id="3.70.10.10:FF:000001">
    <property type="entry name" value="Proliferating cell nuclear antigen"/>
    <property type="match status" value="1"/>
</dbReference>
<dbReference type="GO" id="GO:0006273">
    <property type="term" value="P:lagging strand elongation"/>
    <property type="evidence" value="ECO:0007669"/>
    <property type="project" value="UniProtKB-ARBA"/>
</dbReference>
<dbReference type="GO" id="GO:0003677">
    <property type="term" value="F:DNA binding"/>
    <property type="evidence" value="ECO:0007669"/>
    <property type="project" value="UniProtKB-KW"/>
</dbReference>
<dbReference type="InterPro" id="IPR022649">
    <property type="entry name" value="Pr_cel_nuc_antig_C"/>
</dbReference>
<dbReference type="InterPro" id="IPR046938">
    <property type="entry name" value="DNA_clamp_sf"/>
</dbReference>
<evidence type="ECO:0000313" key="12">
    <source>
        <dbReference type="Proteomes" id="UP001362899"/>
    </source>
</evidence>